<dbReference type="EMBL" id="VFSU01000024">
    <property type="protein sequence ID" value="TPE61067.1"/>
    <property type="molecule type" value="Genomic_DNA"/>
</dbReference>
<organism evidence="3 4">
    <name type="scientific">Sandaracinobacter neustonicus</name>
    <dbReference type="NCBI Taxonomy" id="1715348"/>
    <lineage>
        <taxon>Bacteria</taxon>
        <taxon>Pseudomonadati</taxon>
        <taxon>Pseudomonadota</taxon>
        <taxon>Alphaproteobacteria</taxon>
        <taxon>Sphingomonadales</taxon>
        <taxon>Sphingosinicellaceae</taxon>
        <taxon>Sandaracinobacter</taxon>
    </lineage>
</organism>
<dbReference type="Proteomes" id="UP000319897">
    <property type="component" value="Unassembled WGS sequence"/>
</dbReference>
<dbReference type="OrthoDB" id="8479795at2"/>
<comment type="caution">
    <text evidence="3">The sequence shown here is derived from an EMBL/GenBank/DDBJ whole genome shotgun (WGS) entry which is preliminary data.</text>
</comment>
<evidence type="ECO:0000313" key="3">
    <source>
        <dbReference type="EMBL" id="TPE61067.1"/>
    </source>
</evidence>
<dbReference type="RefSeq" id="WP_140928125.1">
    <property type="nucleotide sequence ID" value="NZ_VFSU01000024.1"/>
</dbReference>
<dbReference type="AlphaFoldDB" id="A0A501XLK7"/>
<feature type="compositionally biased region" description="Low complexity" evidence="1">
    <location>
        <begin position="17"/>
        <end position="65"/>
    </location>
</feature>
<protein>
    <submittedName>
        <fullName evidence="3">Phasin family protein</fullName>
    </submittedName>
</protein>
<proteinExistence type="predicted"/>
<evidence type="ECO:0000256" key="1">
    <source>
        <dbReference type="SAM" id="MobiDB-lite"/>
    </source>
</evidence>
<evidence type="ECO:0000313" key="4">
    <source>
        <dbReference type="Proteomes" id="UP000319897"/>
    </source>
</evidence>
<feature type="domain" description="Phasin" evidence="2">
    <location>
        <begin position="156"/>
        <end position="254"/>
    </location>
</feature>
<gene>
    <name evidence="3" type="ORF">FJQ54_09205</name>
</gene>
<dbReference type="NCBIfam" id="TIGR01841">
    <property type="entry name" value="phasin"/>
    <property type="match status" value="1"/>
</dbReference>
<dbReference type="Pfam" id="PF09361">
    <property type="entry name" value="Phasin_2"/>
    <property type="match status" value="1"/>
</dbReference>
<dbReference type="InterPro" id="IPR010127">
    <property type="entry name" value="Phasin_subfam-1"/>
</dbReference>
<sequence>MAAAKPVRKSVPKKPEAVAAEPVAPAKVSKPAALKADAPVKAAPVKPAAKPAPAKAPAKAVVKPAPEPESAVVVPVAAVVKARPKAAKLPAPKITPPPVLETAPMNADPFTKQFEAVAPAIEKATSDAVAQAQAAQEQFTEKLKELMEKNMKSVTEMSDFAKGNVEALVESAKAAAAGAETLTAHFVESSKKAAEEAQAAFKTLSASKSPNEFMAAHSEYTKAQFDKAVANASHLTETWLKLAGEVVQPISSRVALASETVKKSISA</sequence>
<name>A0A501XLK7_9SPHN</name>
<evidence type="ECO:0000259" key="2">
    <source>
        <dbReference type="Pfam" id="PF09361"/>
    </source>
</evidence>
<feature type="compositionally biased region" description="Basic residues" evidence="1">
    <location>
        <begin position="1"/>
        <end position="12"/>
    </location>
</feature>
<keyword evidence="4" id="KW-1185">Reference proteome</keyword>
<reference evidence="3 4" key="1">
    <citation type="submission" date="2019-06" db="EMBL/GenBank/DDBJ databases">
        <authorList>
            <person name="Lee I."/>
            <person name="Jang G.I."/>
            <person name="Hwang C.Y."/>
        </authorList>
    </citation>
    <scope>NUCLEOTIDE SEQUENCE [LARGE SCALE GENOMIC DNA]</scope>
    <source>
        <strain evidence="3 4">PAMC 28131</strain>
    </source>
</reference>
<dbReference type="InterPro" id="IPR018968">
    <property type="entry name" value="Phasin"/>
</dbReference>
<accession>A0A501XLK7</accession>
<feature type="region of interest" description="Disordered" evidence="1">
    <location>
        <begin position="1"/>
        <end position="65"/>
    </location>
</feature>